<gene>
    <name evidence="7" type="ORF">DFQ27_005745</name>
</gene>
<evidence type="ECO:0000256" key="6">
    <source>
        <dbReference type="SAM" id="Phobius"/>
    </source>
</evidence>
<feature type="transmembrane region" description="Helical" evidence="6">
    <location>
        <begin position="246"/>
        <end position="264"/>
    </location>
</feature>
<organism evidence="7 8">
    <name type="scientific">Actinomortierella ambigua</name>
    <dbReference type="NCBI Taxonomy" id="1343610"/>
    <lineage>
        <taxon>Eukaryota</taxon>
        <taxon>Fungi</taxon>
        <taxon>Fungi incertae sedis</taxon>
        <taxon>Mucoromycota</taxon>
        <taxon>Mortierellomycotina</taxon>
        <taxon>Mortierellomycetes</taxon>
        <taxon>Mortierellales</taxon>
        <taxon>Mortierellaceae</taxon>
        <taxon>Actinomortierella</taxon>
    </lineage>
</organism>
<reference evidence="7" key="1">
    <citation type="journal article" date="2020" name="Fungal Divers.">
        <title>Resolving the Mortierellaceae phylogeny through synthesis of multi-gene phylogenetics and phylogenomics.</title>
        <authorList>
            <person name="Vandepol N."/>
            <person name="Liber J."/>
            <person name="Desiro A."/>
            <person name="Na H."/>
            <person name="Kennedy M."/>
            <person name="Barry K."/>
            <person name="Grigoriev I.V."/>
            <person name="Miller A.N."/>
            <person name="O'Donnell K."/>
            <person name="Stajich J.E."/>
            <person name="Bonito G."/>
        </authorList>
    </citation>
    <scope>NUCLEOTIDE SEQUENCE</scope>
    <source>
        <strain evidence="7">BC1065</strain>
    </source>
</reference>
<feature type="transmembrane region" description="Helical" evidence="6">
    <location>
        <begin position="213"/>
        <end position="234"/>
    </location>
</feature>
<feature type="transmembrane region" description="Helical" evidence="6">
    <location>
        <begin position="392"/>
        <end position="412"/>
    </location>
</feature>
<evidence type="ECO:0000256" key="1">
    <source>
        <dbReference type="ARBA" id="ARBA00004127"/>
    </source>
</evidence>
<feature type="region of interest" description="Disordered" evidence="5">
    <location>
        <begin position="482"/>
        <end position="565"/>
    </location>
</feature>
<evidence type="ECO:0000313" key="8">
    <source>
        <dbReference type="Proteomes" id="UP000807716"/>
    </source>
</evidence>
<sequence length="565" mass="62971">MAPHASSGTNNEMPSLTESNSSDNHNLIHCSSETTLRPPHPTLYVYTTPHSSPFVASTQHHTTISTGPDPSPLSSSASSHGGIVNCPERQLVTSPSLEAAFANGAEGEQAEGGGKVDPSSAVAVISPLFPSSLRNVRPTTTASVPVPAVGRTPSVLISPASESDLLHKVIQDYRHPFRPNLYTRLFQLDGPRTRRQLIVEASCCIGHKTGALLILRLLMFLYSFVVLVTDLILTERPQYSFCYLTQLSYLGLIAYLGAASWHTLSEWRRQRRTRAVARGKEFVLESGLATPSPDSLEGRCGETLETNAQNTTTLERQHWLLTDLHFFLYHTICTFHVIVPILYWSYNSYSGDAVMMATHLNKQSLWRNYSFHGLDLVLMLIEVAINKMPFVASHLLIVIFVAILYLSEALIVHAVDGIWMYPFLDTSNRLWALFYFGVGCAIVVAFFAMYYLHRLKYYFTDRHHTEQQHPIVTLPKKAQNSHMADLQQQQQQQQQQQTATSCSEHQQEGEVKSTCLEDDNTAEPNRKRSDSNTSVASSAMTLVGGDGVDKEGYEKSEIQQDPTQQ</sequence>
<dbReference type="Pfam" id="PF04750">
    <property type="entry name" value="Far-17a_AIG1"/>
    <property type="match status" value="1"/>
</dbReference>
<dbReference type="GO" id="GO:0016020">
    <property type="term" value="C:membrane"/>
    <property type="evidence" value="ECO:0007669"/>
    <property type="project" value="InterPro"/>
</dbReference>
<accession>A0A9P6PY18</accession>
<feature type="transmembrane region" description="Helical" evidence="6">
    <location>
        <begin position="432"/>
        <end position="452"/>
    </location>
</feature>
<feature type="region of interest" description="Disordered" evidence="5">
    <location>
        <begin position="1"/>
        <end position="83"/>
    </location>
</feature>
<comment type="caution">
    <text evidence="7">The sequence shown here is derived from an EMBL/GenBank/DDBJ whole genome shotgun (WGS) entry which is preliminary data.</text>
</comment>
<evidence type="ECO:0000256" key="3">
    <source>
        <dbReference type="ARBA" id="ARBA00022989"/>
    </source>
</evidence>
<feature type="compositionally biased region" description="Polar residues" evidence="5">
    <location>
        <begin position="531"/>
        <end position="540"/>
    </location>
</feature>
<keyword evidence="2 6" id="KW-0812">Transmembrane</keyword>
<dbReference type="PANTHER" id="PTHR12242:SF1">
    <property type="entry name" value="MYND-TYPE DOMAIN-CONTAINING PROTEIN"/>
    <property type="match status" value="1"/>
</dbReference>
<feature type="transmembrane region" description="Helical" evidence="6">
    <location>
        <begin position="326"/>
        <end position="346"/>
    </location>
</feature>
<feature type="compositionally biased region" description="Basic and acidic residues" evidence="5">
    <location>
        <begin position="547"/>
        <end position="558"/>
    </location>
</feature>
<dbReference type="InterPro" id="IPR006838">
    <property type="entry name" value="ADTRP_AIG1"/>
</dbReference>
<keyword evidence="3 6" id="KW-1133">Transmembrane helix</keyword>
<evidence type="ECO:0000256" key="2">
    <source>
        <dbReference type="ARBA" id="ARBA00022692"/>
    </source>
</evidence>
<evidence type="ECO:0000313" key="7">
    <source>
        <dbReference type="EMBL" id="KAG0256416.1"/>
    </source>
</evidence>
<feature type="compositionally biased region" description="Polar residues" evidence="5">
    <location>
        <begin position="48"/>
        <end position="66"/>
    </location>
</feature>
<dbReference type="AlphaFoldDB" id="A0A9P6PY18"/>
<dbReference type="EMBL" id="JAAAJB010000411">
    <property type="protein sequence ID" value="KAG0256416.1"/>
    <property type="molecule type" value="Genomic_DNA"/>
</dbReference>
<feature type="compositionally biased region" description="Polar residues" evidence="5">
    <location>
        <begin position="1"/>
        <end position="35"/>
    </location>
</feature>
<dbReference type="PANTHER" id="PTHR12242">
    <property type="entry name" value="OS02G0130600 PROTEIN-RELATED"/>
    <property type="match status" value="1"/>
</dbReference>
<name>A0A9P6PY18_9FUNG</name>
<dbReference type="GO" id="GO:0012505">
    <property type="term" value="C:endomembrane system"/>
    <property type="evidence" value="ECO:0007669"/>
    <property type="project" value="UniProtKB-SubCell"/>
</dbReference>
<comment type="subcellular location">
    <subcellularLocation>
        <location evidence="1">Endomembrane system</location>
        <topology evidence="1">Multi-pass membrane protein</topology>
    </subcellularLocation>
</comment>
<keyword evidence="8" id="KW-1185">Reference proteome</keyword>
<evidence type="ECO:0000256" key="5">
    <source>
        <dbReference type="SAM" id="MobiDB-lite"/>
    </source>
</evidence>
<proteinExistence type="predicted"/>
<dbReference type="OrthoDB" id="419711at2759"/>
<evidence type="ECO:0000256" key="4">
    <source>
        <dbReference type="ARBA" id="ARBA00023136"/>
    </source>
</evidence>
<protein>
    <submittedName>
        <fullName evidence="7">Uncharacterized protein</fullName>
    </submittedName>
</protein>
<dbReference type="Proteomes" id="UP000807716">
    <property type="component" value="Unassembled WGS sequence"/>
</dbReference>
<feature type="compositionally biased region" description="Low complexity" evidence="5">
    <location>
        <begin position="487"/>
        <end position="497"/>
    </location>
</feature>
<feature type="transmembrane region" description="Helical" evidence="6">
    <location>
        <begin position="366"/>
        <end position="385"/>
    </location>
</feature>
<keyword evidence="4 6" id="KW-0472">Membrane</keyword>